<name>A0A1B1A895_9RHOB</name>
<reference evidence="1 2" key="1">
    <citation type="journal article" date="2016" name="ISME J.">
        <title>Global occurrence and heterogeneity of the Roseobacter-clade species Ruegeria mobilis.</title>
        <authorList>
            <person name="Sonnenschein E."/>
            <person name="Gram L."/>
        </authorList>
    </citation>
    <scope>NUCLEOTIDE SEQUENCE [LARGE SCALE GENOMIC DNA]</scope>
    <source>
        <strain evidence="1 2">F1926</strain>
        <plasmid evidence="1 2">unnamed1</plasmid>
    </source>
</reference>
<dbReference type="Proteomes" id="UP000013243">
    <property type="component" value="Plasmid unnamed1"/>
</dbReference>
<dbReference type="KEGG" id="rmb:K529_018460"/>
<keyword evidence="1" id="KW-0614">Plasmid</keyword>
<dbReference type="GeneID" id="28251860"/>
<evidence type="ECO:0000313" key="1">
    <source>
        <dbReference type="EMBL" id="ANP42747.1"/>
    </source>
</evidence>
<dbReference type="OrthoDB" id="7873000at2"/>
<protein>
    <submittedName>
        <fullName evidence="1">Uncharacterized protein</fullName>
    </submittedName>
</protein>
<evidence type="ECO:0000313" key="2">
    <source>
        <dbReference type="Proteomes" id="UP000013243"/>
    </source>
</evidence>
<gene>
    <name evidence="1" type="ORF">K529_018460</name>
</gene>
<proteinExistence type="predicted"/>
<geneLocation type="plasmid" evidence="1 2">
    <name>unnamed1</name>
</geneLocation>
<dbReference type="AlphaFoldDB" id="A0A1B1A895"/>
<organism evidence="1 2">
    <name type="scientific">Tritonibacter mobilis F1926</name>
    <dbReference type="NCBI Taxonomy" id="1265309"/>
    <lineage>
        <taxon>Bacteria</taxon>
        <taxon>Pseudomonadati</taxon>
        <taxon>Pseudomonadota</taxon>
        <taxon>Alphaproteobacteria</taxon>
        <taxon>Rhodobacterales</taxon>
        <taxon>Paracoccaceae</taxon>
        <taxon>Tritonibacter</taxon>
    </lineage>
</organism>
<accession>A0A1B1A895</accession>
<dbReference type="EMBL" id="CP015231">
    <property type="protein sequence ID" value="ANP42747.1"/>
    <property type="molecule type" value="Genomic_DNA"/>
</dbReference>
<dbReference type="RefSeq" id="WP_005624844.1">
    <property type="nucleotide sequence ID" value="NZ_CP015231.1"/>
</dbReference>
<sequence length="361" mass="40400">MFIFPFYKRLFLKFGTCNGTTNELGSIGPADFLGSRDDTNKESVRLYRALARTLSADGLKGMQTETRLSREIQRHHENKSSDPEGYKEIKALQMSSLSDSSITNDVSILLSPPVLQPNSKKRDFILETIERAEKLAVSSRSGKATRKDFLYYPWVAAGKPLIPVPNETEIERVERLVTSDVVLFLWVVALISSVGIWSRIDIENLVPARADQLGSAWVSWLQVFTPQPKTAPKRRPKPVYQNVATFLVSGAPDGGPMQTVANELSALDRSKKRLTARVLDRHCALLQAAFAAKFDVEEEHLNRAEEVAEFATCVGLVLGFLQFSKEVGLSELRDRYPSADVDRAFDDGLAFWSHLVRRARA</sequence>